<dbReference type="AlphaFoldDB" id="A0A501XN85"/>
<dbReference type="Gene3D" id="3.30.420.40">
    <property type="match status" value="1"/>
</dbReference>
<gene>
    <name evidence="3" type="ORF">FJQ54_06230</name>
</gene>
<dbReference type="CDD" id="cd24052">
    <property type="entry name" value="ASKHA_NBD_HpPPX-GppA-like"/>
    <property type="match status" value="1"/>
</dbReference>
<dbReference type="SUPFAM" id="SSF53067">
    <property type="entry name" value="Actin-like ATPase domain"/>
    <property type="match status" value="2"/>
</dbReference>
<evidence type="ECO:0000313" key="3">
    <source>
        <dbReference type="EMBL" id="TPE62131.1"/>
    </source>
</evidence>
<comment type="caution">
    <text evidence="3">The sequence shown here is derived from an EMBL/GenBank/DDBJ whole genome shotgun (WGS) entry which is preliminary data.</text>
</comment>
<accession>A0A501XN85</accession>
<name>A0A501XN85_9SPHN</name>
<dbReference type="InterPro" id="IPR050273">
    <property type="entry name" value="GppA/Ppx_hydrolase"/>
</dbReference>
<dbReference type="OrthoDB" id="3698573at2"/>
<dbReference type="Proteomes" id="UP000319897">
    <property type="component" value="Unassembled WGS sequence"/>
</dbReference>
<dbReference type="Gene3D" id="1.10.3210.10">
    <property type="entry name" value="Hypothetical protein af1432"/>
    <property type="match status" value="1"/>
</dbReference>
<feature type="domain" description="Exopolyphosphatase C-terminal" evidence="2">
    <location>
        <begin position="359"/>
        <end position="454"/>
    </location>
</feature>
<dbReference type="PANTHER" id="PTHR30005">
    <property type="entry name" value="EXOPOLYPHOSPHATASE"/>
    <property type="match status" value="1"/>
</dbReference>
<dbReference type="Gene3D" id="3.30.420.150">
    <property type="entry name" value="Exopolyphosphatase. Domain 2"/>
    <property type="match status" value="1"/>
</dbReference>
<dbReference type="PANTHER" id="PTHR30005:SF0">
    <property type="entry name" value="RETROGRADE REGULATION PROTEIN 2"/>
    <property type="match status" value="1"/>
</dbReference>
<proteinExistence type="predicted"/>
<feature type="domain" description="Ppx/GppA phosphatase N-terminal" evidence="1">
    <location>
        <begin position="42"/>
        <end position="311"/>
    </location>
</feature>
<evidence type="ECO:0000259" key="2">
    <source>
        <dbReference type="Pfam" id="PF21697"/>
    </source>
</evidence>
<dbReference type="InterPro" id="IPR048951">
    <property type="entry name" value="Ppx_C"/>
</dbReference>
<evidence type="ECO:0000259" key="1">
    <source>
        <dbReference type="Pfam" id="PF02541"/>
    </source>
</evidence>
<protein>
    <submittedName>
        <fullName evidence="3">Ppx/GppA family phosphatase</fullName>
    </submittedName>
</protein>
<dbReference type="EMBL" id="VFSU01000019">
    <property type="protein sequence ID" value="TPE62131.1"/>
    <property type="molecule type" value="Genomic_DNA"/>
</dbReference>
<sequence>MATVAVPQADVQLLNHASPRIAIVDIGSNSVRLVVYKGLTRTPAVLFNEKVMAGLGKGLSPGGMLSEEAMDVTLAALARFALLADSMGVDSLRAVATAAVRDAANGPAFVARIEQFTGLQVEIIDGETEARGAAYGVIAGIPQADGVVGDLGGGSLELVRISKGEVHERLSLPLGSLRLDAFRKKGRRELTQKISQGLKGLDWAALGKGKPFYAVGGSWRALTQLYMHQTDWPLPVTHHHVMPADAPDRLVRTLAHISVKSLKDVPNISSSRAPQLPGAAAMLSAVTKKLGSSCIISSAYGLREGLLYQALSPAARRQDPLLTAAREAADRMGRFSDGSDADVGEALLEFSDTLFPDEAPALRRIRHAACLLADSAWRAHPDMRAEDALDTALHGNWVSVDASERAMMAAALWTLNGGAMPGGDSDRLYLLASIEQLALARLWGLTLRLGQRLGGGAADGLRGSALVREPGWLALSLPRAAEALYAEPVQRRHRLLAQALGLEPKLRLN</sequence>
<dbReference type="RefSeq" id="WP_140927557.1">
    <property type="nucleotide sequence ID" value="NZ_VFSU01000019.1"/>
</dbReference>
<dbReference type="Pfam" id="PF02541">
    <property type="entry name" value="Ppx-GppA"/>
    <property type="match status" value="1"/>
</dbReference>
<organism evidence="3 4">
    <name type="scientific">Sandaracinobacter neustonicus</name>
    <dbReference type="NCBI Taxonomy" id="1715348"/>
    <lineage>
        <taxon>Bacteria</taxon>
        <taxon>Pseudomonadati</taxon>
        <taxon>Pseudomonadota</taxon>
        <taxon>Alphaproteobacteria</taxon>
        <taxon>Sphingomonadales</taxon>
        <taxon>Sphingosinicellaceae</taxon>
        <taxon>Sandaracinobacter</taxon>
    </lineage>
</organism>
<keyword evidence="4" id="KW-1185">Reference proteome</keyword>
<dbReference type="InterPro" id="IPR043129">
    <property type="entry name" value="ATPase_NBD"/>
</dbReference>
<reference evidence="3 4" key="1">
    <citation type="submission" date="2019-06" db="EMBL/GenBank/DDBJ databases">
        <authorList>
            <person name="Lee I."/>
            <person name="Jang G.I."/>
            <person name="Hwang C.Y."/>
        </authorList>
    </citation>
    <scope>NUCLEOTIDE SEQUENCE [LARGE SCALE GENOMIC DNA]</scope>
    <source>
        <strain evidence="3 4">PAMC 28131</strain>
    </source>
</reference>
<dbReference type="GO" id="GO:0016462">
    <property type="term" value="F:pyrophosphatase activity"/>
    <property type="evidence" value="ECO:0007669"/>
    <property type="project" value="TreeGrafter"/>
</dbReference>
<dbReference type="Pfam" id="PF21697">
    <property type="entry name" value="Ppx_C"/>
    <property type="match status" value="1"/>
</dbReference>
<evidence type="ECO:0000313" key="4">
    <source>
        <dbReference type="Proteomes" id="UP000319897"/>
    </source>
</evidence>
<dbReference type="InterPro" id="IPR003695">
    <property type="entry name" value="Ppx_GppA_N"/>
</dbReference>